<reference evidence="2 3" key="1">
    <citation type="journal article" date="2013" name="Curr. Biol.">
        <title>The Genome of the Foraminiferan Reticulomyxa filosa.</title>
        <authorList>
            <person name="Glockner G."/>
            <person name="Hulsmann N."/>
            <person name="Schleicher M."/>
            <person name="Noegel A.A."/>
            <person name="Eichinger L."/>
            <person name="Gallinger C."/>
            <person name="Pawlowski J."/>
            <person name="Sierra R."/>
            <person name="Euteneuer U."/>
            <person name="Pillet L."/>
            <person name="Moustafa A."/>
            <person name="Platzer M."/>
            <person name="Groth M."/>
            <person name="Szafranski K."/>
            <person name="Schliwa M."/>
        </authorList>
    </citation>
    <scope>NUCLEOTIDE SEQUENCE [LARGE SCALE GENOMIC DNA]</scope>
</reference>
<dbReference type="Proteomes" id="UP000023152">
    <property type="component" value="Unassembled WGS sequence"/>
</dbReference>
<evidence type="ECO:0008006" key="4">
    <source>
        <dbReference type="Google" id="ProtNLM"/>
    </source>
</evidence>
<keyword evidence="3" id="KW-1185">Reference proteome</keyword>
<proteinExistence type="predicted"/>
<dbReference type="AlphaFoldDB" id="X6NGU5"/>
<evidence type="ECO:0000256" key="1">
    <source>
        <dbReference type="SAM" id="Phobius"/>
    </source>
</evidence>
<protein>
    <recommendedName>
        <fullName evidence="4">Transmembrane protein</fullName>
    </recommendedName>
</protein>
<keyword evidence="1" id="KW-0812">Transmembrane</keyword>
<accession>X6NGU5</accession>
<evidence type="ECO:0000313" key="2">
    <source>
        <dbReference type="EMBL" id="ETO24924.1"/>
    </source>
</evidence>
<comment type="caution">
    <text evidence="2">The sequence shown here is derived from an EMBL/GenBank/DDBJ whole genome shotgun (WGS) entry which is preliminary data.</text>
</comment>
<gene>
    <name evidence="2" type="ORF">RFI_12234</name>
</gene>
<evidence type="ECO:0000313" key="3">
    <source>
        <dbReference type="Proteomes" id="UP000023152"/>
    </source>
</evidence>
<dbReference type="EMBL" id="ASPP01008864">
    <property type="protein sequence ID" value="ETO24924.1"/>
    <property type="molecule type" value="Genomic_DNA"/>
</dbReference>
<sequence>MKLLNLQIKKNVSRYTSFCFPVLPSLLLYIFLIFNILHNNYFSQFYLFTRENPNFLNVCVKFKKKKLNWMCVCTTIVDKKKKSLVQKKILSNNNKTTMIRFEKKVQLLDNQSRLFITLILVIQKKEKQKQTDEFHIWKLFLPSKENIVLLFFLPVTTK</sequence>
<keyword evidence="1" id="KW-0472">Membrane</keyword>
<name>X6NGU5_RETFI</name>
<organism evidence="2 3">
    <name type="scientific">Reticulomyxa filosa</name>
    <dbReference type="NCBI Taxonomy" id="46433"/>
    <lineage>
        <taxon>Eukaryota</taxon>
        <taxon>Sar</taxon>
        <taxon>Rhizaria</taxon>
        <taxon>Retaria</taxon>
        <taxon>Foraminifera</taxon>
        <taxon>Monothalamids</taxon>
        <taxon>Reticulomyxidae</taxon>
        <taxon>Reticulomyxa</taxon>
    </lineage>
</organism>
<feature type="transmembrane region" description="Helical" evidence="1">
    <location>
        <begin position="12"/>
        <end position="37"/>
    </location>
</feature>
<keyword evidence="1" id="KW-1133">Transmembrane helix</keyword>